<protein>
    <submittedName>
        <fullName evidence="1">Uncharacterized protein</fullName>
    </submittedName>
</protein>
<sequence length="134" mass="16027">EIYHQAAKVYFQGKVQSKEKYKEKEENFLPELPKSLKDVEIDDDWKRNIFRYLCRSTIWYGDGTFSIAPRHFFQLYTIHKMVMGQLLPLIYCLLTKKFKDFIQGNKKTAEEMEIDLLINSFRVDFEDAVIQAMK</sequence>
<keyword evidence="2" id="KW-1185">Reference proteome</keyword>
<dbReference type="EMBL" id="JARBDR010000214">
    <property type="protein sequence ID" value="KAJ8318812.1"/>
    <property type="molecule type" value="Genomic_DNA"/>
</dbReference>
<evidence type="ECO:0000313" key="1">
    <source>
        <dbReference type="EMBL" id="KAJ8318812.1"/>
    </source>
</evidence>
<gene>
    <name evidence="1" type="ORF">KUTeg_003903</name>
</gene>
<comment type="caution">
    <text evidence="1">The sequence shown here is derived from an EMBL/GenBank/DDBJ whole genome shotgun (WGS) entry which is preliminary data.</text>
</comment>
<proteinExistence type="predicted"/>
<name>A0ABQ9FQ92_TEGGR</name>
<accession>A0ABQ9FQ92</accession>
<evidence type="ECO:0000313" key="2">
    <source>
        <dbReference type="Proteomes" id="UP001217089"/>
    </source>
</evidence>
<organism evidence="1 2">
    <name type="scientific">Tegillarca granosa</name>
    <name type="common">Malaysian cockle</name>
    <name type="synonym">Anadara granosa</name>
    <dbReference type="NCBI Taxonomy" id="220873"/>
    <lineage>
        <taxon>Eukaryota</taxon>
        <taxon>Metazoa</taxon>
        <taxon>Spiralia</taxon>
        <taxon>Lophotrochozoa</taxon>
        <taxon>Mollusca</taxon>
        <taxon>Bivalvia</taxon>
        <taxon>Autobranchia</taxon>
        <taxon>Pteriomorphia</taxon>
        <taxon>Arcoida</taxon>
        <taxon>Arcoidea</taxon>
        <taxon>Arcidae</taxon>
        <taxon>Tegillarca</taxon>
    </lineage>
</organism>
<dbReference type="Proteomes" id="UP001217089">
    <property type="component" value="Unassembled WGS sequence"/>
</dbReference>
<feature type="non-terminal residue" evidence="1">
    <location>
        <position position="1"/>
    </location>
</feature>
<feature type="non-terminal residue" evidence="1">
    <location>
        <position position="134"/>
    </location>
</feature>
<reference evidence="1 2" key="1">
    <citation type="submission" date="2022-12" db="EMBL/GenBank/DDBJ databases">
        <title>Chromosome-level genome of Tegillarca granosa.</title>
        <authorList>
            <person name="Kim J."/>
        </authorList>
    </citation>
    <scope>NUCLEOTIDE SEQUENCE [LARGE SCALE GENOMIC DNA]</scope>
    <source>
        <strain evidence="1">Teg-2019</strain>
        <tissue evidence="1">Adductor muscle</tissue>
    </source>
</reference>